<evidence type="ECO:0000256" key="2">
    <source>
        <dbReference type="ARBA" id="ARBA00009347"/>
    </source>
</evidence>
<dbReference type="InterPro" id="IPR037069">
    <property type="entry name" value="AcylCoA_DH/ox_N_sf"/>
</dbReference>
<dbReference type="Proteomes" id="UP000620075">
    <property type="component" value="Unassembled WGS sequence"/>
</dbReference>
<evidence type="ECO:0000256" key="6">
    <source>
        <dbReference type="RuleBase" id="RU362125"/>
    </source>
</evidence>
<dbReference type="PANTHER" id="PTHR43884">
    <property type="entry name" value="ACYL-COA DEHYDROGENASE"/>
    <property type="match status" value="1"/>
</dbReference>
<dbReference type="EMBL" id="JAEKNQ010000010">
    <property type="protein sequence ID" value="MBJ7601913.1"/>
    <property type="molecule type" value="Genomic_DNA"/>
</dbReference>
<evidence type="ECO:0000256" key="3">
    <source>
        <dbReference type="ARBA" id="ARBA00022630"/>
    </source>
</evidence>
<dbReference type="Pfam" id="PF02771">
    <property type="entry name" value="Acyl-CoA_dh_N"/>
    <property type="match status" value="1"/>
</dbReference>
<dbReference type="Pfam" id="PF00441">
    <property type="entry name" value="Acyl-CoA_dh_1"/>
    <property type="match status" value="1"/>
</dbReference>
<dbReference type="InterPro" id="IPR013786">
    <property type="entry name" value="AcylCoA_DH/ox_N"/>
</dbReference>
<evidence type="ECO:0000313" key="11">
    <source>
        <dbReference type="Proteomes" id="UP000620075"/>
    </source>
</evidence>
<dbReference type="GO" id="GO:0050660">
    <property type="term" value="F:flavin adenine dinucleotide binding"/>
    <property type="evidence" value="ECO:0007669"/>
    <property type="project" value="InterPro"/>
</dbReference>
<keyword evidence="3 6" id="KW-0285">Flavoprotein</keyword>
<dbReference type="GO" id="GO:0003995">
    <property type="term" value="F:acyl-CoA dehydrogenase activity"/>
    <property type="evidence" value="ECO:0007669"/>
    <property type="project" value="InterPro"/>
</dbReference>
<dbReference type="PROSITE" id="PS00072">
    <property type="entry name" value="ACYL_COA_DH_1"/>
    <property type="match status" value="1"/>
</dbReference>
<dbReference type="Gene3D" id="1.10.540.10">
    <property type="entry name" value="Acyl-CoA dehydrogenase/oxidase, N-terminal domain"/>
    <property type="match status" value="1"/>
</dbReference>
<dbReference type="InterPro" id="IPR006089">
    <property type="entry name" value="Acyl-CoA_DH_CS"/>
</dbReference>
<dbReference type="InterPro" id="IPR009100">
    <property type="entry name" value="AcylCoA_DH/oxidase_NM_dom_sf"/>
</dbReference>
<dbReference type="Gene3D" id="2.40.110.10">
    <property type="entry name" value="Butyryl-CoA Dehydrogenase, subunit A, domain 2"/>
    <property type="match status" value="1"/>
</dbReference>
<name>A0A934KG12_9BACT</name>
<evidence type="ECO:0000256" key="5">
    <source>
        <dbReference type="ARBA" id="ARBA00023002"/>
    </source>
</evidence>
<dbReference type="SUPFAM" id="SSF47203">
    <property type="entry name" value="Acyl-CoA dehydrogenase C-terminal domain-like"/>
    <property type="match status" value="1"/>
</dbReference>
<comment type="cofactor">
    <cofactor evidence="1 6">
        <name>FAD</name>
        <dbReference type="ChEBI" id="CHEBI:57692"/>
    </cofactor>
</comment>
<sequence>MDFELSDEQRAIRDLCRDFAGQVVAPAAEELDREHRFPYEIVRQMGELGLFGLPFAEEHGGAGADFLSYCLAIEELSRGDAGVGITLEAAVSLGAAPIHDFGTSQQKADLLPDLLAGKRLWAFGLTEPGAGSDAGATATRAELQDGEWVIAGSKQFITNSGTDISAGVTITALTGRTAAGRPEISALLVPGGTPGYVVQPAYRKLGWHSSDTHPLAFDGCRVPEQGLLGRRGGGYSQFLHTLTGGRVAIAALSVGLAQACLDAALSYAKERVAFGRPIAKHQAVQFKLADMAMEVELSRLITYRAATAYQNSAGKLTGEVRRLAAMAKLFSSETSKRAADQAVQIHGGYGFIEDYPVARYWRDVKINEIGEGTSEIQRILIARELGC</sequence>
<evidence type="ECO:0000259" key="9">
    <source>
        <dbReference type="Pfam" id="PF02771"/>
    </source>
</evidence>
<dbReference type="FunFam" id="1.10.540.10:FF:000002">
    <property type="entry name" value="Acyl-CoA dehydrogenase FadE19"/>
    <property type="match status" value="1"/>
</dbReference>
<dbReference type="InterPro" id="IPR036250">
    <property type="entry name" value="AcylCo_DH-like_C"/>
</dbReference>
<dbReference type="InterPro" id="IPR046373">
    <property type="entry name" value="Acyl-CoA_Oxase/DH_mid-dom_sf"/>
</dbReference>
<feature type="domain" description="Acyl-CoA dehydrogenase/oxidase C-terminal" evidence="7">
    <location>
        <begin position="232"/>
        <end position="385"/>
    </location>
</feature>
<dbReference type="Gene3D" id="1.20.140.10">
    <property type="entry name" value="Butyryl-CoA Dehydrogenase, subunit A, domain 3"/>
    <property type="match status" value="1"/>
</dbReference>
<reference evidence="10 11" key="1">
    <citation type="submission" date="2020-10" db="EMBL/GenBank/DDBJ databases">
        <title>Ca. Dormibacterota MAGs.</title>
        <authorList>
            <person name="Montgomery K."/>
        </authorList>
    </citation>
    <scope>NUCLEOTIDE SEQUENCE [LARGE SCALE GENOMIC DNA]</scope>
    <source>
        <strain evidence="10">SC8811_S16_3</strain>
    </source>
</reference>
<feature type="domain" description="Acyl-CoA dehydrogenase/oxidase N-terminal" evidence="9">
    <location>
        <begin position="6"/>
        <end position="118"/>
    </location>
</feature>
<evidence type="ECO:0000256" key="1">
    <source>
        <dbReference type="ARBA" id="ARBA00001974"/>
    </source>
</evidence>
<organism evidence="10 11">
    <name type="scientific">Candidatus Dormiibacter inghamiae</name>
    <dbReference type="NCBI Taxonomy" id="3127013"/>
    <lineage>
        <taxon>Bacteria</taxon>
        <taxon>Bacillati</taxon>
        <taxon>Candidatus Dormiibacterota</taxon>
        <taxon>Candidatus Dormibacteria</taxon>
        <taxon>Candidatus Dormibacterales</taxon>
        <taxon>Candidatus Dormibacteraceae</taxon>
        <taxon>Candidatus Dormiibacter</taxon>
    </lineage>
</organism>
<evidence type="ECO:0000256" key="4">
    <source>
        <dbReference type="ARBA" id="ARBA00022827"/>
    </source>
</evidence>
<comment type="caution">
    <text evidence="10">The sequence shown here is derived from an EMBL/GenBank/DDBJ whole genome shotgun (WGS) entry which is preliminary data.</text>
</comment>
<evidence type="ECO:0000259" key="7">
    <source>
        <dbReference type="Pfam" id="PF00441"/>
    </source>
</evidence>
<dbReference type="PROSITE" id="PS00073">
    <property type="entry name" value="ACYL_COA_DH_2"/>
    <property type="match status" value="1"/>
</dbReference>
<dbReference type="Pfam" id="PF02770">
    <property type="entry name" value="Acyl-CoA_dh_M"/>
    <property type="match status" value="1"/>
</dbReference>
<evidence type="ECO:0000313" key="10">
    <source>
        <dbReference type="EMBL" id="MBJ7601913.1"/>
    </source>
</evidence>
<protein>
    <submittedName>
        <fullName evidence="10">Acyl-CoA dehydrogenase family protein</fullName>
    </submittedName>
</protein>
<keyword evidence="4 6" id="KW-0274">FAD</keyword>
<accession>A0A934KG12</accession>
<dbReference type="FunFam" id="1.20.140.10:FF:000001">
    <property type="entry name" value="Acyl-CoA dehydrogenase"/>
    <property type="match status" value="1"/>
</dbReference>
<keyword evidence="5 6" id="KW-0560">Oxidoreductase</keyword>
<evidence type="ECO:0000259" key="8">
    <source>
        <dbReference type="Pfam" id="PF02770"/>
    </source>
</evidence>
<dbReference type="AlphaFoldDB" id="A0A934KG12"/>
<dbReference type="InterPro" id="IPR006091">
    <property type="entry name" value="Acyl-CoA_Oxase/DH_mid-dom"/>
</dbReference>
<dbReference type="SUPFAM" id="SSF56645">
    <property type="entry name" value="Acyl-CoA dehydrogenase NM domain-like"/>
    <property type="match status" value="1"/>
</dbReference>
<dbReference type="PANTHER" id="PTHR43884:SF12">
    <property type="entry name" value="ISOVALERYL-COA DEHYDROGENASE, MITOCHONDRIAL-RELATED"/>
    <property type="match status" value="1"/>
</dbReference>
<gene>
    <name evidence="10" type="ORF">JF888_01735</name>
</gene>
<proteinExistence type="inferred from homology"/>
<comment type="similarity">
    <text evidence="2 6">Belongs to the acyl-CoA dehydrogenase family.</text>
</comment>
<dbReference type="InterPro" id="IPR009075">
    <property type="entry name" value="AcylCo_DH/oxidase_C"/>
</dbReference>
<feature type="domain" description="Acyl-CoA oxidase/dehydrogenase middle" evidence="8">
    <location>
        <begin position="122"/>
        <end position="220"/>
    </location>
</feature>
<dbReference type="RefSeq" id="WP_338176297.1">
    <property type="nucleotide sequence ID" value="NZ_JAEKNQ010000010.1"/>
</dbReference>
<dbReference type="PIRSF" id="PIRSF016578">
    <property type="entry name" value="HsaA"/>
    <property type="match status" value="1"/>
</dbReference>